<evidence type="ECO:0000313" key="1">
    <source>
        <dbReference type="EMBL" id="KNE56180.1"/>
    </source>
</evidence>
<protein>
    <submittedName>
        <fullName evidence="1">Uncharacterized protein</fullName>
    </submittedName>
</protein>
<reference evidence="2" key="2">
    <citation type="submission" date="2009-11" db="EMBL/GenBank/DDBJ databases">
        <title>The Genome Sequence of Allomyces macrogynus strain ATCC 38327.</title>
        <authorList>
            <consortium name="The Broad Institute Genome Sequencing Platform"/>
            <person name="Russ C."/>
            <person name="Cuomo C."/>
            <person name="Shea T."/>
            <person name="Young S.K."/>
            <person name="Zeng Q."/>
            <person name="Koehrsen M."/>
            <person name="Haas B."/>
            <person name="Borodovsky M."/>
            <person name="Guigo R."/>
            <person name="Alvarado L."/>
            <person name="Berlin A."/>
            <person name="Borenstein D."/>
            <person name="Chen Z."/>
            <person name="Engels R."/>
            <person name="Freedman E."/>
            <person name="Gellesch M."/>
            <person name="Goldberg J."/>
            <person name="Griggs A."/>
            <person name="Gujja S."/>
            <person name="Heiman D."/>
            <person name="Hepburn T."/>
            <person name="Howarth C."/>
            <person name="Jen D."/>
            <person name="Larson L."/>
            <person name="Lewis B."/>
            <person name="Mehta T."/>
            <person name="Park D."/>
            <person name="Pearson M."/>
            <person name="Roberts A."/>
            <person name="Saif S."/>
            <person name="Shenoy N."/>
            <person name="Sisk P."/>
            <person name="Stolte C."/>
            <person name="Sykes S."/>
            <person name="Walk T."/>
            <person name="White J."/>
            <person name="Yandava C."/>
            <person name="Burger G."/>
            <person name="Gray M.W."/>
            <person name="Holland P.W.H."/>
            <person name="King N."/>
            <person name="Lang F.B.F."/>
            <person name="Roger A.J."/>
            <person name="Ruiz-Trillo I."/>
            <person name="Lander E."/>
            <person name="Nusbaum C."/>
        </authorList>
    </citation>
    <scope>NUCLEOTIDE SEQUENCE [LARGE SCALE GENOMIC DNA]</scope>
    <source>
        <strain evidence="2">ATCC 38327</strain>
    </source>
</reference>
<evidence type="ECO:0000313" key="2">
    <source>
        <dbReference type="Proteomes" id="UP000054350"/>
    </source>
</evidence>
<keyword evidence="2" id="KW-1185">Reference proteome</keyword>
<dbReference type="EMBL" id="GG745330">
    <property type="protein sequence ID" value="KNE56180.1"/>
    <property type="molecule type" value="Genomic_DNA"/>
</dbReference>
<proteinExistence type="predicted"/>
<sequence>MDQILAQATQLGVRDVTSNPIVRGALVKGYSPRCQYGRVFAEWEAIVRDGVVPRAALQSSLLDACGIAGDRDRLDQAVKQLQDAPWGGHSVKGWTTEVEANLLAAPGHVRAADRAGRGAQQEAQA</sequence>
<accession>A0A0L0S197</accession>
<gene>
    <name evidence="1" type="ORF">AMAG_02014</name>
</gene>
<dbReference type="OrthoDB" id="5563914at2759"/>
<dbReference type="Proteomes" id="UP000054350">
    <property type="component" value="Unassembled WGS sequence"/>
</dbReference>
<dbReference type="VEuPathDB" id="FungiDB:AMAG_02014"/>
<reference evidence="1 2" key="1">
    <citation type="submission" date="2009-11" db="EMBL/GenBank/DDBJ databases">
        <title>Annotation of Allomyces macrogynus ATCC 38327.</title>
        <authorList>
            <consortium name="The Broad Institute Genome Sequencing Platform"/>
            <person name="Russ C."/>
            <person name="Cuomo C."/>
            <person name="Burger G."/>
            <person name="Gray M.W."/>
            <person name="Holland P.W.H."/>
            <person name="King N."/>
            <person name="Lang F.B.F."/>
            <person name="Roger A.J."/>
            <person name="Ruiz-Trillo I."/>
            <person name="Young S.K."/>
            <person name="Zeng Q."/>
            <person name="Gargeya S."/>
            <person name="Fitzgerald M."/>
            <person name="Haas B."/>
            <person name="Abouelleil A."/>
            <person name="Alvarado L."/>
            <person name="Arachchi H.M."/>
            <person name="Berlin A."/>
            <person name="Chapman S.B."/>
            <person name="Gearin G."/>
            <person name="Goldberg J."/>
            <person name="Griggs A."/>
            <person name="Gujja S."/>
            <person name="Hansen M."/>
            <person name="Heiman D."/>
            <person name="Howarth C."/>
            <person name="Larimer J."/>
            <person name="Lui A."/>
            <person name="MacDonald P.J.P."/>
            <person name="McCowen C."/>
            <person name="Montmayeur A."/>
            <person name="Murphy C."/>
            <person name="Neiman D."/>
            <person name="Pearson M."/>
            <person name="Priest M."/>
            <person name="Roberts A."/>
            <person name="Saif S."/>
            <person name="Shea T."/>
            <person name="Sisk P."/>
            <person name="Stolte C."/>
            <person name="Sykes S."/>
            <person name="Wortman J."/>
            <person name="Nusbaum C."/>
            <person name="Birren B."/>
        </authorList>
    </citation>
    <scope>NUCLEOTIDE SEQUENCE [LARGE SCALE GENOMIC DNA]</scope>
    <source>
        <strain evidence="1 2">ATCC 38327</strain>
    </source>
</reference>
<name>A0A0L0S197_ALLM3</name>
<dbReference type="AlphaFoldDB" id="A0A0L0S197"/>
<organism evidence="1 2">
    <name type="scientific">Allomyces macrogynus (strain ATCC 38327)</name>
    <name type="common">Allomyces javanicus var. macrogynus</name>
    <dbReference type="NCBI Taxonomy" id="578462"/>
    <lineage>
        <taxon>Eukaryota</taxon>
        <taxon>Fungi</taxon>
        <taxon>Fungi incertae sedis</taxon>
        <taxon>Blastocladiomycota</taxon>
        <taxon>Blastocladiomycetes</taxon>
        <taxon>Blastocladiales</taxon>
        <taxon>Blastocladiaceae</taxon>
        <taxon>Allomyces</taxon>
    </lineage>
</organism>